<keyword evidence="6" id="KW-0680">Restriction system</keyword>
<evidence type="ECO:0000256" key="4">
    <source>
        <dbReference type="ARBA" id="ARBA00022679"/>
    </source>
</evidence>
<dbReference type="RefSeq" id="WP_343827465.1">
    <property type="nucleotide sequence ID" value="NZ_BAAACI010000007.1"/>
</dbReference>
<feature type="domain" description="DNA methylase adenine-specific" evidence="9">
    <location>
        <begin position="158"/>
        <end position="481"/>
    </location>
</feature>
<dbReference type="Gene3D" id="3.40.50.150">
    <property type="entry name" value="Vaccinia Virus protein VP39"/>
    <property type="match status" value="1"/>
</dbReference>
<dbReference type="InterPro" id="IPR022749">
    <property type="entry name" value="D12N6_MeTrfase_N"/>
</dbReference>
<dbReference type="Proteomes" id="UP001501047">
    <property type="component" value="Unassembled WGS sequence"/>
</dbReference>
<gene>
    <name evidence="11" type="ORF">GCM10008908_31650</name>
</gene>
<dbReference type="Pfam" id="PF02384">
    <property type="entry name" value="N6_Mtase"/>
    <property type="match status" value="1"/>
</dbReference>
<dbReference type="Gene3D" id="1.20.1260.30">
    <property type="match status" value="1"/>
</dbReference>
<evidence type="ECO:0000256" key="5">
    <source>
        <dbReference type="ARBA" id="ARBA00022691"/>
    </source>
</evidence>
<keyword evidence="5" id="KW-0949">S-adenosyl-L-methionine</keyword>
<reference evidence="11 12" key="1">
    <citation type="journal article" date="2019" name="Int. J. Syst. Evol. Microbiol.">
        <title>The Global Catalogue of Microorganisms (GCM) 10K type strain sequencing project: providing services to taxonomists for standard genome sequencing and annotation.</title>
        <authorList>
            <consortium name="The Broad Institute Genomics Platform"/>
            <consortium name="The Broad Institute Genome Sequencing Center for Infectious Disease"/>
            <person name="Wu L."/>
            <person name="Ma J."/>
        </authorList>
    </citation>
    <scope>NUCLEOTIDE SEQUENCE [LARGE SCALE GENOMIC DNA]</scope>
    <source>
        <strain evidence="11 12">JCM 1417</strain>
    </source>
</reference>
<comment type="caution">
    <text evidence="11">The sequence shown here is derived from an EMBL/GenBank/DDBJ whole genome shotgun (WGS) entry which is preliminary data.</text>
</comment>
<dbReference type="PRINTS" id="PR00507">
    <property type="entry name" value="N12N6MTFRASE"/>
</dbReference>
<keyword evidence="3" id="KW-0489">Methyltransferase</keyword>
<protein>
    <recommendedName>
        <fullName evidence="2">site-specific DNA-methyltransferase (adenine-specific)</fullName>
        <ecNumber evidence="2">2.1.1.72</ecNumber>
    </recommendedName>
</protein>
<evidence type="ECO:0000259" key="10">
    <source>
        <dbReference type="Pfam" id="PF12161"/>
    </source>
</evidence>
<sequence>MISKTTQEQINLTLWRAADTFRGKIDSSLYKDYILVMLFIKYLSDVYKEHYEEYAQKYDGDETRIQRALSRERFILDKKSTFEYLYDKRNDSNIGEIINKALEDIEESNKTKLRGVFRNIDFNSEIILGNTIDRNAILRTLLVDFNDLNLRPSCLEGNDVIGDAYEYMIAQFASDAGKKGGEFFTPSMVSELLARLVKPEENDRIYDPTCGSGSLLIRAFKKVPNGKAQIYGQERNGQTHSLCKMNMFLHSIDDAKIENGDTLSNPLHLEDCKLMKFQVVVANPPFSLDKWAMGFAGTETENNSEKNDKKFKMEAPLDPFRRFEWGVPPSSKGDFAFVQHMLYSLAEEGRMGVVLPHGVLFRGASEGKIRKQIIDMNLLDAVIGLPENLFFGTGIPAVILIFKKSRKRSDVLFIDASGEGNYEKGKNQNKLREEDLQKIQDVYENYETVDKYSFKASLKDIKENDYNLNIPRYVDTFEEEEMVDMDEVAENIKKIKEELFEVEKEMAKYLQELGLN</sequence>
<evidence type="ECO:0000256" key="1">
    <source>
        <dbReference type="ARBA" id="ARBA00006594"/>
    </source>
</evidence>
<evidence type="ECO:0000259" key="9">
    <source>
        <dbReference type="Pfam" id="PF02384"/>
    </source>
</evidence>
<dbReference type="PROSITE" id="PS00092">
    <property type="entry name" value="N6_MTASE"/>
    <property type="match status" value="1"/>
</dbReference>
<dbReference type="InterPro" id="IPR038333">
    <property type="entry name" value="T1MK-like_N_sf"/>
</dbReference>
<keyword evidence="4" id="KW-0808">Transferase</keyword>
<dbReference type="InterPro" id="IPR004546">
    <property type="entry name" value="Restrct_endonuc_T1M"/>
</dbReference>
<proteinExistence type="inferred from homology"/>
<feature type="coiled-coil region" evidence="8">
    <location>
        <begin position="478"/>
        <end position="512"/>
    </location>
</feature>
<evidence type="ECO:0000256" key="8">
    <source>
        <dbReference type="SAM" id="Coils"/>
    </source>
</evidence>
<dbReference type="InterPro" id="IPR002052">
    <property type="entry name" value="DNA_methylase_N6_adenine_CS"/>
</dbReference>
<comment type="catalytic activity">
    <reaction evidence="7">
        <text>a 2'-deoxyadenosine in DNA + S-adenosyl-L-methionine = an N(6)-methyl-2'-deoxyadenosine in DNA + S-adenosyl-L-homocysteine + H(+)</text>
        <dbReference type="Rhea" id="RHEA:15197"/>
        <dbReference type="Rhea" id="RHEA-COMP:12418"/>
        <dbReference type="Rhea" id="RHEA-COMP:12419"/>
        <dbReference type="ChEBI" id="CHEBI:15378"/>
        <dbReference type="ChEBI" id="CHEBI:57856"/>
        <dbReference type="ChEBI" id="CHEBI:59789"/>
        <dbReference type="ChEBI" id="CHEBI:90615"/>
        <dbReference type="ChEBI" id="CHEBI:90616"/>
        <dbReference type="EC" id="2.1.1.72"/>
    </reaction>
</comment>
<evidence type="ECO:0000256" key="6">
    <source>
        <dbReference type="ARBA" id="ARBA00022747"/>
    </source>
</evidence>
<dbReference type="InterPro" id="IPR029063">
    <property type="entry name" value="SAM-dependent_MTases_sf"/>
</dbReference>
<dbReference type="PANTHER" id="PTHR42933">
    <property type="entry name" value="SLR6095 PROTEIN"/>
    <property type="match status" value="1"/>
</dbReference>
<dbReference type="EMBL" id="BAAACI010000007">
    <property type="protein sequence ID" value="GAA0777108.1"/>
    <property type="molecule type" value="Genomic_DNA"/>
</dbReference>
<dbReference type="EC" id="2.1.1.72" evidence="2"/>
<dbReference type="InterPro" id="IPR003356">
    <property type="entry name" value="DNA_methylase_A-5"/>
</dbReference>
<dbReference type="Pfam" id="PF12161">
    <property type="entry name" value="HsdM_N"/>
    <property type="match status" value="1"/>
</dbReference>
<evidence type="ECO:0000256" key="2">
    <source>
        <dbReference type="ARBA" id="ARBA00011900"/>
    </source>
</evidence>
<keyword evidence="8" id="KW-0175">Coiled coil</keyword>
<name>A0ABN1KVM2_CLOSU</name>
<comment type="similarity">
    <text evidence="1">Belongs to the N(4)/N(6)-methyltransferase family.</text>
</comment>
<feature type="domain" description="N6 adenine-specific DNA methyltransferase N-terminal" evidence="10">
    <location>
        <begin position="13"/>
        <end position="144"/>
    </location>
</feature>
<evidence type="ECO:0000256" key="3">
    <source>
        <dbReference type="ARBA" id="ARBA00022603"/>
    </source>
</evidence>
<keyword evidence="12" id="KW-1185">Reference proteome</keyword>
<dbReference type="PANTHER" id="PTHR42933:SF3">
    <property type="entry name" value="TYPE I RESTRICTION ENZYME MJAVIII METHYLASE SUBUNIT"/>
    <property type="match status" value="1"/>
</dbReference>
<evidence type="ECO:0000256" key="7">
    <source>
        <dbReference type="ARBA" id="ARBA00047942"/>
    </source>
</evidence>
<organism evidence="11 12">
    <name type="scientific">Clostridium subterminale</name>
    <dbReference type="NCBI Taxonomy" id="1550"/>
    <lineage>
        <taxon>Bacteria</taxon>
        <taxon>Bacillati</taxon>
        <taxon>Bacillota</taxon>
        <taxon>Clostridia</taxon>
        <taxon>Eubacteriales</taxon>
        <taxon>Clostridiaceae</taxon>
        <taxon>Clostridium</taxon>
    </lineage>
</organism>
<evidence type="ECO:0000313" key="12">
    <source>
        <dbReference type="Proteomes" id="UP001501047"/>
    </source>
</evidence>
<dbReference type="InterPro" id="IPR051537">
    <property type="entry name" value="DNA_Adenine_Mtase"/>
</dbReference>
<dbReference type="SUPFAM" id="SSF53335">
    <property type="entry name" value="S-adenosyl-L-methionine-dependent methyltransferases"/>
    <property type="match status" value="1"/>
</dbReference>
<dbReference type="NCBIfam" id="TIGR00497">
    <property type="entry name" value="hsdM"/>
    <property type="match status" value="1"/>
</dbReference>
<evidence type="ECO:0000313" key="11">
    <source>
        <dbReference type="EMBL" id="GAA0777108.1"/>
    </source>
</evidence>
<accession>A0ABN1KVM2</accession>